<dbReference type="AlphaFoldDB" id="K9WG20"/>
<evidence type="ECO:0000313" key="1">
    <source>
        <dbReference type="EMBL" id="AFZ19365.1"/>
    </source>
</evidence>
<dbReference type="KEGG" id="mic:Mic7113_3641"/>
<dbReference type="RefSeq" id="WP_015183506.1">
    <property type="nucleotide sequence ID" value="NC_019738.1"/>
</dbReference>
<sequence length="135" mass="15046">MKVFAYILPIFRAGQEFKKKSCQFDKIVGKTRINYPCCLFECLQAFVGAGRIQPQRQATGICLLLLLSAYDRTNHSQPASPYPRTEQGEAPARLTKQAICAVKAGQRRSLAPIAAAPTMNRVNTPFLKVLNSIRF</sequence>
<reference evidence="1 2" key="1">
    <citation type="submission" date="2012-06" db="EMBL/GenBank/DDBJ databases">
        <title>Finished chromosome of genome of Microcoleus sp. PCC 7113.</title>
        <authorList>
            <consortium name="US DOE Joint Genome Institute"/>
            <person name="Gugger M."/>
            <person name="Coursin T."/>
            <person name="Rippka R."/>
            <person name="Tandeau De Marsac N."/>
            <person name="Huntemann M."/>
            <person name="Wei C.-L."/>
            <person name="Han J."/>
            <person name="Detter J.C."/>
            <person name="Han C."/>
            <person name="Tapia R."/>
            <person name="Chen A."/>
            <person name="Kyrpides N."/>
            <person name="Mavromatis K."/>
            <person name="Markowitz V."/>
            <person name="Szeto E."/>
            <person name="Ivanova N."/>
            <person name="Pagani I."/>
            <person name="Pati A."/>
            <person name="Goodwin L."/>
            <person name="Nordberg H.P."/>
            <person name="Cantor M.N."/>
            <person name="Hua S.X."/>
            <person name="Woyke T."/>
            <person name="Kerfeld C.A."/>
        </authorList>
    </citation>
    <scope>NUCLEOTIDE SEQUENCE [LARGE SCALE GENOMIC DNA]</scope>
    <source>
        <strain evidence="1 2">PCC 7113</strain>
    </source>
</reference>
<name>K9WG20_9CYAN</name>
<dbReference type="HOGENOM" id="CLU_1883380_0_0_3"/>
<evidence type="ECO:0000313" key="2">
    <source>
        <dbReference type="Proteomes" id="UP000010471"/>
    </source>
</evidence>
<accession>K9WG20</accession>
<keyword evidence="2" id="KW-1185">Reference proteome</keyword>
<protein>
    <submittedName>
        <fullName evidence="1">Uncharacterized protein</fullName>
    </submittedName>
</protein>
<dbReference type="Proteomes" id="UP000010471">
    <property type="component" value="Chromosome"/>
</dbReference>
<dbReference type="EMBL" id="CP003630">
    <property type="protein sequence ID" value="AFZ19365.1"/>
    <property type="molecule type" value="Genomic_DNA"/>
</dbReference>
<gene>
    <name evidence="1" type="ORF">Mic7113_3641</name>
</gene>
<organism evidence="1 2">
    <name type="scientific">Allocoleopsis franciscana PCC 7113</name>
    <dbReference type="NCBI Taxonomy" id="1173027"/>
    <lineage>
        <taxon>Bacteria</taxon>
        <taxon>Bacillati</taxon>
        <taxon>Cyanobacteriota</taxon>
        <taxon>Cyanophyceae</taxon>
        <taxon>Coleofasciculales</taxon>
        <taxon>Coleofasciculaceae</taxon>
        <taxon>Allocoleopsis</taxon>
        <taxon>Allocoleopsis franciscana</taxon>
    </lineage>
</organism>
<proteinExistence type="predicted"/>